<dbReference type="EMBL" id="BLLA01000001">
    <property type="protein sequence ID" value="GFG96260.1"/>
    <property type="molecule type" value="Genomic_DNA"/>
</dbReference>
<dbReference type="InterPro" id="IPR058714">
    <property type="entry name" value="LpqS"/>
</dbReference>
<evidence type="ECO:0000313" key="3">
    <source>
        <dbReference type="Proteomes" id="UP000465301"/>
    </source>
</evidence>
<feature type="transmembrane region" description="Helical" evidence="1">
    <location>
        <begin position="12"/>
        <end position="37"/>
    </location>
</feature>
<accession>A0A7I9Z5M4</accession>
<keyword evidence="2" id="KW-0449">Lipoprotein</keyword>
<feature type="transmembrane region" description="Helical" evidence="1">
    <location>
        <begin position="90"/>
        <end position="111"/>
    </location>
</feature>
<keyword evidence="1" id="KW-0812">Transmembrane</keyword>
<reference evidence="2 3" key="1">
    <citation type="journal article" date="2019" name="Emerg. Microbes Infect.">
        <title>Comprehensive subspecies identification of 175 nontuberculous mycobacteria species based on 7547 genomic profiles.</title>
        <authorList>
            <person name="Matsumoto Y."/>
            <person name="Kinjo T."/>
            <person name="Motooka D."/>
            <person name="Nabeya D."/>
            <person name="Jung N."/>
            <person name="Uechi K."/>
            <person name="Horii T."/>
            <person name="Iida T."/>
            <person name="Fujita J."/>
            <person name="Nakamura S."/>
        </authorList>
    </citation>
    <scope>NUCLEOTIDE SEQUENCE [LARGE SCALE GENOMIC DNA]</scope>
    <source>
        <strain evidence="2 3">JCM 30726</strain>
    </source>
</reference>
<evidence type="ECO:0000313" key="2">
    <source>
        <dbReference type="EMBL" id="GFG96260.1"/>
    </source>
</evidence>
<organism evidence="2 3">
    <name type="scientific">Mycobacterium timonense</name>
    <dbReference type="NCBI Taxonomy" id="701043"/>
    <lineage>
        <taxon>Bacteria</taxon>
        <taxon>Bacillati</taxon>
        <taxon>Actinomycetota</taxon>
        <taxon>Actinomycetes</taxon>
        <taxon>Mycobacteriales</taxon>
        <taxon>Mycobacteriaceae</taxon>
        <taxon>Mycobacterium</taxon>
        <taxon>Mycobacterium avium complex (MAC)</taxon>
    </lineage>
</organism>
<sequence>MRLASASGTPRLRYVVAVGAAAWLAMWGVLIGAHSIMGHSQSSLAHPAHALVASLGGEFTVDVDHPHVSKGSAGGHHEQFTTAVLPRSGAVAAALIALGAVAAVALTGGLARFGVPAGRGPPHTPALSVTGQDVLTRFCLSRR</sequence>
<dbReference type="AlphaFoldDB" id="A0A7I9Z5M4"/>
<comment type="caution">
    <text evidence="2">The sequence shown here is derived from an EMBL/GenBank/DDBJ whole genome shotgun (WGS) entry which is preliminary data.</text>
</comment>
<protein>
    <submittedName>
        <fullName evidence="2">Lipoprotein LpqS</fullName>
    </submittedName>
</protein>
<keyword evidence="3" id="KW-1185">Reference proteome</keyword>
<gene>
    <name evidence="2" type="primary">lpqS_2</name>
    <name evidence="2" type="ORF">MTIM_21390</name>
</gene>
<keyword evidence="1" id="KW-1133">Transmembrane helix</keyword>
<name>A0A7I9Z5M4_9MYCO</name>
<dbReference type="Proteomes" id="UP000465301">
    <property type="component" value="Unassembled WGS sequence"/>
</dbReference>
<proteinExistence type="predicted"/>
<keyword evidence="1" id="KW-0472">Membrane</keyword>
<dbReference type="Pfam" id="PF26327">
    <property type="entry name" value="LpqS"/>
    <property type="match status" value="1"/>
</dbReference>
<evidence type="ECO:0000256" key="1">
    <source>
        <dbReference type="SAM" id="Phobius"/>
    </source>
</evidence>